<keyword evidence="2" id="KW-0449">Lipoprotein</keyword>
<protein>
    <recommendedName>
        <fullName evidence="2">Phospholipid scramblase</fullName>
    </recommendedName>
</protein>
<comment type="similarity">
    <text evidence="1 2">Belongs to the phospholipid scramblase family.</text>
</comment>
<accession>G0NFT3</accession>
<dbReference type="PANTHER" id="PTHR23248">
    <property type="entry name" value="PHOSPHOLIPID SCRAMBLASE-RELATED"/>
    <property type="match status" value="1"/>
</dbReference>
<sequence>MNIQPGQLPLKSLKLTNSLSSTTTTSHREDSESSEENASGAEKTNKALVPVRATAGRLRRGGALPQPRQQPIVVPNQVAAMPIVMTGFVTLVPHTVLDAIALTNCLMIVQCTEPLEIFVGIETPNRYVVHDMFLRPMLYCNERSNIFSRECCGSGRNFTMEIRDLFGAELMKCYRDNPCFSCTDYLGTQFQGQQIGLMKRECCSENFQLLGAGCNQPLLIRSPCCPSCGGTQIFPVLTYTGIKVGEIVRLYPGFLQEAFTDADTYLVHFPADLPPILKLLLISSVFLIDFTFFEND</sequence>
<dbReference type="Proteomes" id="UP000008068">
    <property type="component" value="Unassembled WGS sequence"/>
</dbReference>
<comment type="function">
    <text evidence="2">May mediate accelerated ATP-independent bidirectional transbilayer migration of phospholipids upon binding calcium ions that results in a loss of phospholipid asymmetry in the plasma membrane.</text>
</comment>
<comment type="cofactor">
    <cofactor evidence="2">
        <name>Ca(2+)</name>
        <dbReference type="ChEBI" id="CHEBI:29108"/>
    </cofactor>
</comment>
<dbReference type="AlphaFoldDB" id="G0NFT3"/>
<dbReference type="GO" id="GO:0017128">
    <property type="term" value="F:phospholipid scramblase activity"/>
    <property type="evidence" value="ECO:0007669"/>
    <property type="project" value="InterPro"/>
</dbReference>
<dbReference type="OrthoDB" id="191150at2759"/>
<feature type="compositionally biased region" description="Low complexity" evidence="3">
    <location>
        <begin position="8"/>
        <end position="25"/>
    </location>
</feature>
<dbReference type="InParanoid" id="G0NFT3"/>
<keyword evidence="2" id="KW-0106">Calcium</keyword>
<reference evidence="5" key="1">
    <citation type="submission" date="2011-07" db="EMBL/GenBank/DDBJ databases">
        <authorList>
            <consortium name="Caenorhabditis brenneri Sequencing and Analysis Consortium"/>
            <person name="Wilson R.K."/>
        </authorList>
    </citation>
    <scope>NUCLEOTIDE SEQUENCE [LARGE SCALE GENOMIC DNA]</scope>
    <source>
        <strain evidence="5">PB2801</strain>
    </source>
</reference>
<organism evidence="5">
    <name type="scientific">Caenorhabditis brenneri</name>
    <name type="common">Nematode worm</name>
    <dbReference type="NCBI Taxonomy" id="135651"/>
    <lineage>
        <taxon>Eukaryota</taxon>
        <taxon>Metazoa</taxon>
        <taxon>Ecdysozoa</taxon>
        <taxon>Nematoda</taxon>
        <taxon>Chromadorea</taxon>
        <taxon>Rhabditida</taxon>
        <taxon>Rhabditina</taxon>
        <taxon>Rhabditomorpha</taxon>
        <taxon>Rhabditoidea</taxon>
        <taxon>Rhabditidae</taxon>
        <taxon>Peloderinae</taxon>
        <taxon>Caenorhabditis</taxon>
    </lineage>
</organism>
<keyword evidence="5" id="KW-1185">Reference proteome</keyword>
<evidence type="ECO:0000256" key="3">
    <source>
        <dbReference type="SAM" id="MobiDB-lite"/>
    </source>
</evidence>
<dbReference type="Pfam" id="PF03803">
    <property type="entry name" value="Scramblase"/>
    <property type="match status" value="1"/>
</dbReference>
<name>G0NFT3_CAEBE</name>
<dbReference type="OMA" id="NPCFSCT"/>
<dbReference type="PANTHER" id="PTHR23248:SF64">
    <property type="entry name" value="PHOSPHOLIPID SCRAMBLASE"/>
    <property type="match status" value="1"/>
</dbReference>
<gene>
    <name evidence="4" type="ORF">CAEBREN_18990</name>
</gene>
<dbReference type="GO" id="GO:0005886">
    <property type="term" value="C:plasma membrane"/>
    <property type="evidence" value="ECO:0007669"/>
    <property type="project" value="TreeGrafter"/>
</dbReference>
<feature type="region of interest" description="Disordered" evidence="3">
    <location>
        <begin position="1"/>
        <end position="51"/>
    </location>
</feature>
<dbReference type="STRING" id="135651.G0NFT3"/>
<dbReference type="InterPro" id="IPR005552">
    <property type="entry name" value="Scramblase"/>
</dbReference>
<evidence type="ECO:0000256" key="2">
    <source>
        <dbReference type="RuleBase" id="RU363116"/>
    </source>
</evidence>
<evidence type="ECO:0000313" key="5">
    <source>
        <dbReference type="Proteomes" id="UP000008068"/>
    </source>
</evidence>
<dbReference type="HOGENOM" id="CLU_950711_0_0_1"/>
<evidence type="ECO:0000313" key="4">
    <source>
        <dbReference type="EMBL" id="EGT59752.1"/>
    </source>
</evidence>
<evidence type="ECO:0000256" key="1">
    <source>
        <dbReference type="ARBA" id="ARBA00005350"/>
    </source>
</evidence>
<dbReference type="FunCoup" id="G0NFT3">
    <property type="interactions" value="99"/>
</dbReference>
<proteinExistence type="inferred from homology"/>
<dbReference type="eggNOG" id="KOG0621">
    <property type="taxonomic scope" value="Eukaryota"/>
</dbReference>
<dbReference type="EMBL" id="GL379877">
    <property type="protein sequence ID" value="EGT59752.1"/>
    <property type="molecule type" value="Genomic_DNA"/>
</dbReference>
<keyword evidence="2" id="KW-0564">Palmitate</keyword>